<keyword evidence="2 5" id="KW-0812">Transmembrane</keyword>
<organism evidence="7 8">
    <name type="scientific">Aliidiomarina minuta</name>
    <dbReference type="NCBI Taxonomy" id="880057"/>
    <lineage>
        <taxon>Bacteria</taxon>
        <taxon>Pseudomonadati</taxon>
        <taxon>Pseudomonadota</taxon>
        <taxon>Gammaproteobacteria</taxon>
        <taxon>Alteromonadales</taxon>
        <taxon>Idiomarinaceae</taxon>
        <taxon>Aliidiomarina</taxon>
    </lineage>
</organism>
<dbReference type="RefSeq" id="WP_126803118.1">
    <property type="nucleotide sequence ID" value="NZ_PIPL01000001.1"/>
</dbReference>
<feature type="transmembrane region" description="Helical" evidence="5">
    <location>
        <begin position="236"/>
        <end position="259"/>
    </location>
</feature>
<feature type="transmembrane region" description="Helical" evidence="5">
    <location>
        <begin position="173"/>
        <end position="195"/>
    </location>
</feature>
<evidence type="ECO:0000256" key="4">
    <source>
        <dbReference type="ARBA" id="ARBA00023136"/>
    </source>
</evidence>
<dbReference type="PANTHER" id="PTHR10846">
    <property type="entry name" value="SODIUM/POTASSIUM/CALCIUM EXCHANGER"/>
    <property type="match status" value="1"/>
</dbReference>
<comment type="caution">
    <text evidence="7">The sequence shown here is derived from an EMBL/GenBank/DDBJ whole genome shotgun (WGS) entry which is preliminary data.</text>
</comment>
<accession>A0A432W8K9</accession>
<gene>
    <name evidence="7" type="ORF">CWE09_06215</name>
</gene>
<evidence type="ECO:0000313" key="8">
    <source>
        <dbReference type="Proteomes" id="UP000288293"/>
    </source>
</evidence>
<feature type="transmembrane region" description="Helical" evidence="5">
    <location>
        <begin position="301"/>
        <end position="317"/>
    </location>
</feature>
<proteinExistence type="predicted"/>
<feature type="transmembrane region" description="Helical" evidence="5">
    <location>
        <begin position="38"/>
        <end position="62"/>
    </location>
</feature>
<dbReference type="PANTHER" id="PTHR10846:SF8">
    <property type="entry name" value="INNER MEMBRANE PROTEIN YRBG"/>
    <property type="match status" value="1"/>
</dbReference>
<protein>
    <submittedName>
        <fullName evidence="7">Calcium/sodium antiporter</fullName>
    </submittedName>
</protein>
<dbReference type="GO" id="GO:0006874">
    <property type="term" value="P:intracellular calcium ion homeostasis"/>
    <property type="evidence" value="ECO:0007669"/>
    <property type="project" value="TreeGrafter"/>
</dbReference>
<dbReference type="EMBL" id="PIPL01000001">
    <property type="protein sequence ID" value="RUO26306.1"/>
    <property type="molecule type" value="Genomic_DNA"/>
</dbReference>
<dbReference type="NCBIfam" id="TIGR00367">
    <property type="entry name" value="calcium/sodium antiporter"/>
    <property type="match status" value="1"/>
</dbReference>
<feature type="transmembrane region" description="Helical" evidence="5">
    <location>
        <begin position="74"/>
        <end position="96"/>
    </location>
</feature>
<reference evidence="7 8" key="1">
    <citation type="journal article" date="2011" name="Front. Microbiol.">
        <title>Genomic signatures of strain selection and enhancement in Bacillus atrophaeus var. globigii, a historical biowarfare simulant.</title>
        <authorList>
            <person name="Gibbons H.S."/>
            <person name="Broomall S.M."/>
            <person name="McNew L.A."/>
            <person name="Daligault H."/>
            <person name="Chapman C."/>
            <person name="Bruce D."/>
            <person name="Karavis M."/>
            <person name="Krepps M."/>
            <person name="McGregor P.A."/>
            <person name="Hong C."/>
            <person name="Park K.H."/>
            <person name="Akmal A."/>
            <person name="Feldman A."/>
            <person name="Lin J.S."/>
            <person name="Chang W.E."/>
            <person name="Higgs B.W."/>
            <person name="Demirev P."/>
            <person name="Lindquist J."/>
            <person name="Liem A."/>
            <person name="Fochler E."/>
            <person name="Read T.D."/>
            <person name="Tapia R."/>
            <person name="Johnson S."/>
            <person name="Bishop-Lilly K.A."/>
            <person name="Detter C."/>
            <person name="Han C."/>
            <person name="Sozhamannan S."/>
            <person name="Rosenzweig C.N."/>
            <person name="Skowronski E.W."/>
        </authorList>
    </citation>
    <scope>NUCLEOTIDE SEQUENCE [LARGE SCALE GENOMIC DNA]</scope>
    <source>
        <strain evidence="7 8">MLST1</strain>
    </source>
</reference>
<feature type="domain" description="Sodium/calcium exchanger membrane region" evidence="6">
    <location>
        <begin position="4"/>
        <end position="144"/>
    </location>
</feature>
<dbReference type="InterPro" id="IPR004481">
    <property type="entry name" value="K/Na/Ca-exchanger"/>
</dbReference>
<feature type="transmembrane region" description="Helical" evidence="5">
    <location>
        <begin position="271"/>
        <end position="289"/>
    </location>
</feature>
<dbReference type="Gene3D" id="6.10.280.80">
    <property type="entry name" value="NCX, peripheral helical region"/>
    <property type="match status" value="1"/>
</dbReference>
<evidence type="ECO:0000259" key="6">
    <source>
        <dbReference type="Pfam" id="PF01699"/>
    </source>
</evidence>
<dbReference type="Pfam" id="PF01699">
    <property type="entry name" value="Na_Ca_ex"/>
    <property type="match status" value="2"/>
</dbReference>
<evidence type="ECO:0000256" key="5">
    <source>
        <dbReference type="SAM" id="Phobius"/>
    </source>
</evidence>
<dbReference type="GO" id="GO:0005886">
    <property type="term" value="C:plasma membrane"/>
    <property type="evidence" value="ECO:0007669"/>
    <property type="project" value="TreeGrafter"/>
</dbReference>
<evidence type="ECO:0000256" key="1">
    <source>
        <dbReference type="ARBA" id="ARBA00004141"/>
    </source>
</evidence>
<sequence>MLLSIIAIIVGLILLAWSADRFVDGASATARHLGMSPLLIGMLIIGFGTSAPEMVVSAMAAIDGRPNLALGNAYGSNIANIALVLGVTAVFIPITVTSKILRREMPLLIGVMLLAGWQLQNGIISTLDAWVLLAAFFAFLIWSIRLGMKGDDVIGVSTEQELESRPMPLGRSIMWLVVGLILLVVSSRILVWAAVDIAITLGVSELIIGLTIVAIGTSLPELASAISAVRKKEHDLAIGNILGSNIFNTLAVVGIAGAIKPIQFDPMVFSRDWSTMMVLTALLLLFGLGRGGKGRINRLEGALLLCLYVGYLVWLVYTR</sequence>
<dbReference type="GO" id="GO:0005262">
    <property type="term" value="F:calcium channel activity"/>
    <property type="evidence" value="ECO:0007669"/>
    <property type="project" value="TreeGrafter"/>
</dbReference>
<name>A0A432W8K9_9GAMM</name>
<keyword evidence="4 5" id="KW-0472">Membrane</keyword>
<keyword evidence="3 5" id="KW-1133">Transmembrane helix</keyword>
<feature type="transmembrane region" description="Helical" evidence="5">
    <location>
        <begin position="122"/>
        <end position="142"/>
    </location>
</feature>
<keyword evidence="8" id="KW-1185">Reference proteome</keyword>
<evidence type="ECO:0000313" key="7">
    <source>
        <dbReference type="EMBL" id="RUO26306.1"/>
    </source>
</evidence>
<comment type="subcellular location">
    <subcellularLocation>
        <location evidence="1">Membrane</location>
        <topology evidence="1">Multi-pass membrane protein</topology>
    </subcellularLocation>
</comment>
<evidence type="ECO:0000256" key="3">
    <source>
        <dbReference type="ARBA" id="ARBA00022989"/>
    </source>
</evidence>
<dbReference type="OrthoDB" id="9794225at2"/>
<evidence type="ECO:0000256" key="2">
    <source>
        <dbReference type="ARBA" id="ARBA00022692"/>
    </source>
</evidence>
<dbReference type="InterPro" id="IPR004837">
    <property type="entry name" value="NaCa_Exmemb"/>
</dbReference>
<feature type="domain" description="Sodium/calcium exchanger membrane region" evidence="6">
    <location>
        <begin position="172"/>
        <end position="316"/>
    </location>
</feature>
<dbReference type="Gene3D" id="1.20.1420.30">
    <property type="entry name" value="NCX, central ion-binding region"/>
    <property type="match status" value="2"/>
</dbReference>
<dbReference type="GO" id="GO:0008273">
    <property type="term" value="F:calcium, potassium:sodium antiporter activity"/>
    <property type="evidence" value="ECO:0007669"/>
    <property type="project" value="TreeGrafter"/>
</dbReference>
<dbReference type="Proteomes" id="UP000288293">
    <property type="component" value="Unassembled WGS sequence"/>
</dbReference>
<dbReference type="AlphaFoldDB" id="A0A432W8K9"/>
<feature type="transmembrane region" description="Helical" evidence="5">
    <location>
        <begin position="207"/>
        <end position="229"/>
    </location>
</feature>
<dbReference type="InterPro" id="IPR044880">
    <property type="entry name" value="NCX_ion-bd_dom_sf"/>
</dbReference>